<dbReference type="Gene3D" id="2.60.120.650">
    <property type="entry name" value="Cupin"/>
    <property type="match status" value="1"/>
</dbReference>
<organism evidence="5 6">
    <name type="scientific">Erinaceus europaeus</name>
    <name type="common">Western European hedgehog</name>
    <dbReference type="NCBI Taxonomy" id="9365"/>
    <lineage>
        <taxon>Eukaryota</taxon>
        <taxon>Metazoa</taxon>
        <taxon>Chordata</taxon>
        <taxon>Craniata</taxon>
        <taxon>Vertebrata</taxon>
        <taxon>Euteleostomi</taxon>
        <taxon>Mammalia</taxon>
        <taxon>Eutheria</taxon>
        <taxon>Laurasiatheria</taxon>
        <taxon>Eulipotyphla</taxon>
        <taxon>Erinaceidae</taxon>
        <taxon>Erinaceinae</taxon>
        <taxon>Erinaceus</taxon>
    </lineage>
</organism>
<dbReference type="GeneID" id="132534946"/>
<feature type="compositionally biased region" description="Gly residues" evidence="2">
    <location>
        <begin position="381"/>
        <end position="391"/>
    </location>
</feature>
<proteinExistence type="predicted"/>
<dbReference type="Proteomes" id="UP001652624">
    <property type="component" value="Chromosome 20"/>
</dbReference>
<reference evidence="6" key="1">
    <citation type="submission" date="2025-08" db="UniProtKB">
        <authorList>
            <consortium name="RefSeq"/>
        </authorList>
    </citation>
    <scope>IDENTIFICATION</scope>
</reference>
<dbReference type="SMART" id="SM00545">
    <property type="entry name" value="JmjN"/>
    <property type="match status" value="1"/>
</dbReference>
<accession>A0ABM3WGG1</accession>
<evidence type="ECO:0000259" key="4">
    <source>
        <dbReference type="PROSITE" id="PS51184"/>
    </source>
</evidence>
<name>A0ABM3WGG1_ERIEU</name>
<feature type="compositionally biased region" description="Low complexity" evidence="2">
    <location>
        <begin position="420"/>
        <end position="440"/>
    </location>
</feature>
<dbReference type="PROSITE" id="PS51184">
    <property type="entry name" value="JMJC"/>
    <property type="match status" value="1"/>
</dbReference>
<feature type="domain" description="JmjN" evidence="3">
    <location>
        <begin position="18"/>
        <end position="60"/>
    </location>
</feature>
<dbReference type="PANTHER" id="PTHR10694:SF21">
    <property type="entry name" value="LYSINE-SPECIFIC DEMETHYLASE 4D"/>
    <property type="match status" value="1"/>
</dbReference>
<evidence type="ECO:0000256" key="1">
    <source>
        <dbReference type="ARBA" id="ARBA00022853"/>
    </source>
</evidence>
<dbReference type="PROSITE" id="PS51183">
    <property type="entry name" value="JMJN"/>
    <property type="match status" value="1"/>
</dbReference>
<dbReference type="Pfam" id="PF02373">
    <property type="entry name" value="JmjC"/>
    <property type="match status" value="1"/>
</dbReference>
<feature type="compositionally biased region" description="Pro residues" evidence="2">
    <location>
        <begin position="359"/>
        <end position="376"/>
    </location>
</feature>
<evidence type="ECO:0000313" key="6">
    <source>
        <dbReference type="RefSeq" id="XP_060035660.1"/>
    </source>
</evidence>
<feature type="compositionally biased region" description="Basic residues" evidence="2">
    <location>
        <begin position="392"/>
        <end position="401"/>
    </location>
</feature>
<dbReference type="InterPro" id="IPR003347">
    <property type="entry name" value="JmjC_dom"/>
</dbReference>
<dbReference type="PANTHER" id="PTHR10694">
    <property type="entry name" value="LYSINE-SPECIFIC DEMETHYLASE"/>
    <property type="match status" value="1"/>
</dbReference>
<keyword evidence="5" id="KW-1185">Reference proteome</keyword>
<dbReference type="InterPro" id="IPR003349">
    <property type="entry name" value="JmjN"/>
</dbReference>
<dbReference type="RefSeq" id="XP_060035660.1">
    <property type="nucleotide sequence ID" value="XM_060179677.1"/>
</dbReference>
<feature type="domain" description="JmjC" evidence="4">
    <location>
        <begin position="146"/>
        <end position="312"/>
    </location>
</feature>
<evidence type="ECO:0000259" key="3">
    <source>
        <dbReference type="PROSITE" id="PS51183"/>
    </source>
</evidence>
<dbReference type="Pfam" id="PF02375">
    <property type="entry name" value="JmjN"/>
    <property type="match status" value="1"/>
</dbReference>
<protein>
    <submittedName>
        <fullName evidence="6">Lysine-specific demethylase 4D</fullName>
    </submittedName>
</protein>
<gene>
    <name evidence="6" type="primary">KDM4D</name>
</gene>
<keyword evidence="1" id="KW-0156">Chromatin regulator</keyword>
<evidence type="ECO:0000256" key="2">
    <source>
        <dbReference type="SAM" id="MobiDB-lite"/>
    </source>
</evidence>
<dbReference type="SMART" id="SM00558">
    <property type="entry name" value="JmjC"/>
    <property type="match status" value="1"/>
</dbReference>
<sequence length="451" mass="48928">MAAARPKGGGPQNASCSILTFHPTAAEFADFERYVALMEAQGAHRAGLAKVVPPAGWRARRSYDGLEDTRIPAPLQQLVSGRAGVFTQFHRRRRALSLREYRRLARSPAHRPPPHAGADELERQYWRTRGFGAPLYGADVSGSLFDGACAHWNLARLGTVQDLLRRECGTVIEGVNTPYLYFGMWKTAFAWHTEDMDLYSINYLHFGAPKTWYAVPPEHGPRLERLARELFPGSARGCGAFLRHKVALLSPGVLRASGIPCGRATQEAGEFMVTFPAAYHSGFNHGFNCAEAINFATPRWVDFGKAAAQCSCGEARVAFPMDVFVRALQPERYDQWRRERAAGATRRRGRPRGTRTGPRPAPGPAPSPQRPAPSAPPGAGDRPGVGAGAGRGRGRGRGPGRRPREDRAQDAGPRTRRRLSSGGARAAQDPGDPAPSAGPARCSRCCTAPAV</sequence>
<evidence type="ECO:0000313" key="5">
    <source>
        <dbReference type="Proteomes" id="UP001652624"/>
    </source>
</evidence>
<feature type="region of interest" description="Disordered" evidence="2">
    <location>
        <begin position="336"/>
        <end position="451"/>
    </location>
</feature>
<dbReference type="SUPFAM" id="SSF51197">
    <property type="entry name" value="Clavaminate synthase-like"/>
    <property type="match status" value="1"/>
</dbReference>